<dbReference type="PANTHER" id="PTHR48207:SF3">
    <property type="entry name" value="SUCCINATE--HYDROXYMETHYLGLUTARATE COA-TRANSFERASE"/>
    <property type="match status" value="1"/>
</dbReference>
<gene>
    <name evidence="3" type="ORF">DL89DRAFT_271217</name>
</gene>
<reference evidence="3 4" key="1">
    <citation type="submission" date="2016-07" db="EMBL/GenBank/DDBJ databases">
        <title>Pervasive Adenine N6-methylation of Active Genes in Fungi.</title>
        <authorList>
            <consortium name="DOE Joint Genome Institute"/>
            <person name="Mondo S.J."/>
            <person name="Dannebaum R.O."/>
            <person name="Kuo R.C."/>
            <person name="Labutti K."/>
            <person name="Haridas S."/>
            <person name="Kuo A."/>
            <person name="Salamov A."/>
            <person name="Ahrendt S.R."/>
            <person name="Lipzen A."/>
            <person name="Sullivan W."/>
            <person name="Andreopoulos W.B."/>
            <person name="Clum A."/>
            <person name="Lindquist E."/>
            <person name="Daum C."/>
            <person name="Ramamoorthy G.K."/>
            <person name="Gryganskyi A."/>
            <person name="Culley D."/>
            <person name="Magnuson J.K."/>
            <person name="James T.Y."/>
            <person name="O'Malley M.A."/>
            <person name="Stajich J.E."/>
            <person name="Spatafora J.W."/>
            <person name="Visel A."/>
            <person name="Grigoriev I.V."/>
        </authorList>
    </citation>
    <scope>NUCLEOTIDE SEQUENCE [LARGE SCALE GENOMIC DNA]</scope>
    <source>
        <strain evidence="3 4">ATCC 12442</strain>
    </source>
</reference>
<proteinExistence type="inferred from homology"/>
<dbReference type="Pfam" id="PF02515">
    <property type="entry name" value="CoA_transf_3"/>
    <property type="match status" value="1"/>
</dbReference>
<keyword evidence="4" id="KW-1185">Reference proteome</keyword>
<dbReference type="AlphaFoldDB" id="A0A1Y1VVM7"/>
<dbReference type="SUPFAM" id="SSF89796">
    <property type="entry name" value="CoA-transferase family III (CaiB/BaiF)"/>
    <property type="match status" value="1"/>
</dbReference>
<dbReference type="InterPro" id="IPR003673">
    <property type="entry name" value="CoA-Trfase_fam_III"/>
</dbReference>
<dbReference type="STRING" id="61395.A0A1Y1VVM7"/>
<evidence type="ECO:0000313" key="3">
    <source>
        <dbReference type="EMBL" id="ORX65253.1"/>
    </source>
</evidence>
<evidence type="ECO:0000313" key="4">
    <source>
        <dbReference type="Proteomes" id="UP000193922"/>
    </source>
</evidence>
<evidence type="ECO:0000256" key="2">
    <source>
        <dbReference type="ARBA" id="ARBA00022679"/>
    </source>
</evidence>
<keyword evidence="2 3" id="KW-0808">Transferase</keyword>
<name>A0A1Y1VVM7_9FUNG</name>
<dbReference type="Proteomes" id="UP000193922">
    <property type="component" value="Unassembled WGS sequence"/>
</dbReference>
<comment type="similarity">
    <text evidence="1">Belongs to the CoA-transferase III family.</text>
</comment>
<dbReference type="GO" id="GO:0047369">
    <property type="term" value="F:succinate-hydroxymethylglutarate CoA-transferase activity"/>
    <property type="evidence" value="ECO:0007669"/>
    <property type="project" value="TreeGrafter"/>
</dbReference>
<dbReference type="InterPro" id="IPR050483">
    <property type="entry name" value="CoA-transferase_III_domain"/>
</dbReference>
<dbReference type="PANTHER" id="PTHR48207">
    <property type="entry name" value="SUCCINATE--HYDROXYMETHYLGLUTARATE COA-TRANSFERASE"/>
    <property type="match status" value="1"/>
</dbReference>
<dbReference type="InterPro" id="IPR023606">
    <property type="entry name" value="CoA-Trfase_III_dom_1_sf"/>
</dbReference>
<protein>
    <submittedName>
        <fullName evidence="3">CoA-transferase family III</fullName>
    </submittedName>
</protein>
<accession>A0A1Y1VVM7</accession>
<dbReference type="InterPro" id="IPR044855">
    <property type="entry name" value="CoA-Trfase_III_dom3_sf"/>
</dbReference>
<sequence>MTPPKRLLATHATKSVGPLTGIRVLDMTRVLAGPFCTMLLGDLGAEVIKVEHPARGDDTRAWGPPFKLYEKQVGAIEGVTSKGGLYRQPPLFKGESAYYLCANRNKHSIAIDIKVQQGRQVILDLAKESDVFVENYVPGKLAEYGLGYEDMKKVNPKLIYASITGYGSSGPYANKPGYDTIIEAEAGLMHITGEANGPPVKVGVAVTDVTTGIYAHSAILAALLSRVKSNVGQHLDVSLMQTQATVLANIASSYLVGGKEGSRLGSSHPSIVPYQVFPTKDGSICIGAGNDKQYKIFTDAISRPDLLENPKYATNADRVQNRDELVALITEALSDWKTDDLVSRLEGSGMPFGPVNTIKQTFEHPQLVARQVVKEVEHPFAGILKLVGPAVEYSTSEVGVRLPPPMLGQHTDDVLRRVLNYSDDQIESVVRSGGAILYDYNI</sequence>
<organism evidence="3 4">
    <name type="scientific">Linderina pennispora</name>
    <dbReference type="NCBI Taxonomy" id="61395"/>
    <lineage>
        <taxon>Eukaryota</taxon>
        <taxon>Fungi</taxon>
        <taxon>Fungi incertae sedis</taxon>
        <taxon>Zoopagomycota</taxon>
        <taxon>Kickxellomycotina</taxon>
        <taxon>Kickxellomycetes</taxon>
        <taxon>Kickxellales</taxon>
        <taxon>Kickxellaceae</taxon>
        <taxon>Linderina</taxon>
    </lineage>
</organism>
<dbReference type="OrthoDB" id="5863171at2759"/>
<comment type="caution">
    <text evidence="3">The sequence shown here is derived from an EMBL/GenBank/DDBJ whole genome shotgun (WGS) entry which is preliminary data.</text>
</comment>
<dbReference type="GeneID" id="63805534"/>
<dbReference type="RefSeq" id="XP_040739562.1">
    <property type="nucleotide sequence ID" value="XM_040888886.1"/>
</dbReference>
<dbReference type="EMBL" id="MCFD01000039">
    <property type="protein sequence ID" value="ORX65253.1"/>
    <property type="molecule type" value="Genomic_DNA"/>
</dbReference>
<dbReference type="Gene3D" id="3.40.50.10540">
    <property type="entry name" value="Crotonobetainyl-coa:carnitine coa-transferase, domain 1"/>
    <property type="match status" value="1"/>
</dbReference>
<dbReference type="GO" id="GO:0005739">
    <property type="term" value="C:mitochondrion"/>
    <property type="evidence" value="ECO:0007669"/>
    <property type="project" value="TreeGrafter"/>
</dbReference>
<dbReference type="Gene3D" id="3.30.1540.10">
    <property type="entry name" value="formyl-coa transferase, domain 3"/>
    <property type="match status" value="1"/>
</dbReference>
<evidence type="ECO:0000256" key="1">
    <source>
        <dbReference type="ARBA" id="ARBA00008383"/>
    </source>
</evidence>